<dbReference type="eggNOG" id="COG1309">
    <property type="taxonomic scope" value="Bacteria"/>
</dbReference>
<evidence type="ECO:0000313" key="5">
    <source>
        <dbReference type="Proteomes" id="UP000000546"/>
    </source>
</evidence>
<dbReference type="HOGENOM" id="CLU_069356_46_1_6"/>
<dbReference type="Pfam" id="PF00440">
    <property type="entry name" value="TetR_N"/>
    <property type="match status" value="1"/>
</dbReference>
<keyword evidence="5" id="KW-1185">Reference proteome</keyword>
<dbReference type="Gene3D" id="1.10.357.10">
    <property type="entry name" value="Tetracycline Repressor, domain 2"/>
    <property type="match status" value="1"/>
</dbReference>
<sequence length="246" mass="28647">MNTIFIKIGHNIKRFIMSENKDDKIEDVLVDSELAKKLVPNKFKFTSQQGRARRQKLLMGAKKLSETQSINDITLAAVCEEAGIPRASAYHFFPNIEAIFLALRFLNAIDILDVLRTVETVKYDRWQGYLTALIDRCVQIFDEDQTKAKLIYDTNTPDFEGDSFGEHMDHQVVRLVYDRLAERYEVPKFEDIQDVLLIAFSIVNAIFTVSYRRHERITDKYLQEANTASIAYLRCYLPEKLPRKNR</sequence>
<dbReference type="Proteomes" id="UP000000546">
    <property type="component" value="Chromosome"/>
</dbReference>
<feature type="domain" description="HTH tetR-type" evidence="3">
    <location>
        <begin position="51"/>
        <end position="111"/>
    </location>
</feature>
<dbReference type="SUPFAM" id="SSF46689">
    <property type="entry name" value="Homeodomain-like"/>
    <property type="match status" value="1"/>
</dbReference>
<reference evidence="4 5" key="1">
    <citation type="journal article" date="2010" name="Appl. Environ. Microbiol.">
        <title>The genome sequence of Psychrobacter arcticus 273-4, a psychroactive Siberian permafrost bacterium, reveals mechanisms for adaptation to low-temperature growth.</title>
        <authorList>
            <person name="Ayala-del-Rio H.L."/>
            <person name="Chain P.S."/>
            <person name="Grzymski J.J."/>
            <person name="Ponder M.A."/>
            <person name="Ivanova N."/>
            <person name="Bergholz P.W."/>
            <person name="Di Bartolo G."/>
            <person name="Hauser L."/>
            <person name="Land M."/>
            <person name="Bakermans C."/>
            <person name="Rodrigues D."/>
            <person name="Klappenbach J."/>
            <person name="Zarka D."/>
            <person name="Larimer F."/>
            <person name="Richardson P."/>
            <person name="Murray A."/>
            <person name="Thomashow M."/>
            <person name="Tiedje J.M."/>
        </authorList>
    </citation>
    <scope>NUCLEOTIDE SEQUENCE [LARGE SCALE GENOMIC DNA]</scope>
    <source>
        <strain evidence="5">DSM 17307 / VKM B-2377 / 273-4</strain>
    </source>
</reference>
<dbReference type="InterPro" id="IPR009057">
    <property type="entry name" value="Homeodomain-like_sf"/>
</dbReference>
<protein>
    <submittedName>
        <fullName evidence="4">Transcriptional regulator, TetR family</fullName>
    </submittedName>
</protein>
<dbReference type="PROSITE" id="PS50977">
    <property type="entry name" value="HTH_TETR_2"/>
    <property type="match status" value="1"/>
</dbReference>
<evidence type="ECO:0000256" key="1">
    <source>
        <dbReference type="ARBA" id="ARBA00023125"/>
    </source>
</evidence>
<keyword evidence="1 2" id="KW-0238">DNA-binding</keyword>
<proteinExistence type="predicted"/>
<gene>
    <name evidence="4" type="ordered locus">Psyc_1329</name>
</gene>
<evidence type="ECO:0000256" key="2">
    <source>
        <dbReference type="PROSITE-ProRule" id="PRU00335"/>
    </source>
</evidence>
<feature type="DNA-binding region" description="H-T-H motif" evidence="2">
    <location>
        <begin position="74"/>
        <end position="93"/>
    </location>
</feature>
<accession>Q4FS29</accession>
<dbReference type="GO" id="GO:0003677">
    <property type="term" value="F:DNA binding"/>
    <property type="evidence" value="ECO:0007669"/>
    <property type="project" value="UniProtKB-UniRule"/>
</dbReference>
<dbReference type="AlphaFoldDB" id="Q4FS29"/>
<dbReference type="STRING" id="259536.Psyc_1329"/>
<name>Q4FS29_PSYA2</name>
<dbReference type="KEGG" id="par:Psyc_1329"/>
<organism evidence="4 5">
    <name type="scientific">Psychrobacter arcticus (strain DSM 17307 / VKM B-2377 / 273-4)</name>
    <dbReference type="NCBI Taxonomy" id="259536"/>
    <lineage>
        <taxon>Bacteria</taxon>
        <taxon>Pseudomonadati</taxon>
        <taxon>Pseudomonadota</taxon>
        <taxon>Gammaproteobacteria</taxon>
        <taxon>Moraxellales</taxon>
        <taxon>Moraxellaceae</taxon>
        <taxon>Psychrobacter</taxon>
    </lineage>
</organism>
<dbReference type="EMBL" id="CP000082">
    <property type="protein sequence ID" value="AAZ19179.1"/>
    <property type="molecule type" value="Genomic_DNA"/>
</dbReference>
<evidence type="ECO:0000259" key="3">
    <source>
        <dbReference type="PROSITE" id="PS50977"/>
    </source>
</evidence>
<dbReference type="InterPro" id="IPR001647">
    <property type="entry name" value="HTH_TetR"/>
</dbReference>
<evidence type="ECO:0000313" key="4">
    <source>
        <dbReference type="EMBL" id="AAZ19179.1"/>
    </source>
</evidence>